<evidence type="ECO:0000313" key="1">
    <source>
        <dbReference type="EMBL" id="KAI9914402.1"/>
    </source>
</evidence>
<proteinExistence type="predicted"/>
<keyword evidence="2" id="KW-1185">Reference proteome</keyword>
<organism evidence="1 2">
    <name type="scientific">Peronosclerospora sorghi</name>
    <dbReference type="NCBI Taxonomy" id="230839"/>
    <lineage>
        <taxon>Eukaryota</taxon>
        <taxon>Sar</taxon>
        <taxon>Stramenopiles</taxon>
        <taxon>Oomycota</taxon>
        <taxon>Peronosporomycetes</taxon>
        <taxon>Peronosporales</taxon>
        <taxon>Peronosporaceae</taxon>
        <taxon>Peronosclerospora</taxon>
    </lineage>
</organism>
<name>A0ACC0W766_9STRA</name>
<gene>
    <name evidence="1" type="ORF">PsorP6_007371</name>
</gene>
<comment type="caution">
    <text evidence="1">The sequence shown here is derived from an EMBL/GenBank/DDBJ whole genome shotgun (WGS) entry which is preliminary data.</text>
</comment>
<dbReference type="EMBL" id="CM047582">
    <property type="protein sequence ID" value="KAI9914402.1"/>
    <property type="molecule type" value="Genomic_DNA"/>
</dbReference>
<protein>
    <submittedName>
        <fullName evidence="1">Uncharacterized protein</fullName>
    </submittedName>
</protein>
<reference evidence="1 2" key="1">
    <citation type="journal article" date="2022" name="bioRxiv">
        <title>The genome of the oomycete Peronosclerospora sorghi, a cosmopolitan pathogen of maize and sorghum, is inflated with dispersed pseudogenes.</title>
        <authorList>
            <person name="Fletcher K."/>
            <person name="Martin F."/>
            <person name="Isakeit T."/>
            <person name="Cavanaugh K."/>
            <person name="Magill C."/>
            <person name="Michelmore R."/>
        </authorList>
    </citation>
    <scope>NUCLEOTIDE SEQUENCE [LARGE SCALE GENOMIC DNA]</scope>
    <source>
        <strain evidence="1">P6</strain>
    </source>
</reference>
<sequence length="92" mass="10144">MAHRDGFPVATIDDFCKRARDTAGRVPILAAQTPWTQLSLETPVCTLFFYGVSDTMRLPWRVLYTYVYSALEGLGLRGTGMTDLSHVGGLCS</sequence>
<dbReference type="Proteomes" id="UP001163321">
    <property type="component" value="Chromosome 3"/>
</dbReference>
<evidence type="ECO:0000313" key="2">
    <source>
        <dbReference type="Proteomes" id="UP001163321"/>
    </source>
</evidence>
<accession>A0ACC0W766</accession>